<evidence type="ECO:0000313" key="3">
    <source>
        <dbReference type="Proteomes" id="UP000274271"/>
    </source>
</evidence>
<dbReference type="SUPFAM" id="SSF49299">
    <property type="entry name" value="PKD domain"/>
    <property type="match status" value="2"/>
</dbReference>
<dbReference type="Pfam" id="PF01345">
    <property type="entry name" value="DUF11"/>
    <property type="match status" value="1"/>
</dbReference>
<evidence type="ECO:0000259" key="1">
    <source>
        <dbReference type="SMART" id="SM00409"/>
    </source>
</evidence>
<gene>
    <name evidence="2" type="ORF">EHT87_13885</name>
</gene>
<dbReference type="InterPro" id="IPR001434">
    <property type="entry name" value="OmcB-like_DUF11"/>
</dbReference>
<dbReference type="InterPro" id="IPR035986">
    <property type="entry name" value="PKD_dom_sf"/>
</dbReference>
<dbReference type="SMART" id="SM00409">
    <property type="entry name" value="IG"/>
    <property type="match status" value="4"/>
</dbReference>
<protein>
    <submittedName>
        <fullName evidence="2">DUF11 domain-containing protein</fullName>
    </submittedName>
</protein>
<organism evidence="2 3">
    <name type="scientific">Larkinella knui</name>
    <dbReference type="NCBI Taxonomy" id="2025310"/>
    <lineage>
        <taxon>Bacteria</taxon>
        <taxon>Pseudomonadati</taxon>
        <taxon>Bacteroidota</taxon>
        <taxon>Cytophagia</taxon>
        <taxon>Cytophagales</taxon>
        <taxon>Spirosomataceae</taxon>
        <taxon>Larkinella</taxon>
    </lineage>
</organism>
<feature type="domain" description="Immunoglobulin" evidence="1">
    <location>
        <begin position="405"/>
        <end position="480"/>
    </location>
</feature>
<dbReference type="InterPro" id="IPR047589">
    <property type="entry name" value="DUF11_rpt"/>
</dbReference>
<reference evidence="2 3" key="1">
    <citation type="submission" date="2018-11" db="EMBL/GenBank/DDBJ databases">
        <authorList>
            <person name="Zhou Z."/>
            <person name="Wang G."/>
        </authorList>
    </citation>
    <scope>NUCLEOTIDE SEQUENCE [LARGE SCALE GENOMIC DNA]</scope>
    <source>
        <strain evidence="2 3">KCTC42998</strain>
    </source>
</reference>
<feature type="non-terminal residue" evidence="2">
    <location>
        <position position="736"/>
    </location>
</feature>
<dbReference type="NCBIfam" id="TIGR01451">
    <property type="entry name" value="B_ant_repeat"/>
    <property type="match status" value="1"/>
</dbReference>
<accession>A0A3P1CJB9</accession>
<sequence length="736" mass="76133">MKKTSTLRIYRIRQTTNPRSQSRRGDVSVIQLTPTPSLSPVQADKCQLTPHPFMNRLNVQGSAASRYSYLPKEVKKGYALAIDCLLKQYKTNAGIVSRRFWQTLVLVVCSGAIAVAQNPNLYVHKKINNSKPALNEIVSYTVVVGNDGNAAANGVVVKDEISAGAQYSTHTVLKGANAFTPATGGWTIGSIAAGDSVVLELKAKVLERGVWFNTAEVTAMQGTDPNSVPGNHDLAEDDLAMVCFSVPLLWYEGDEFTVTIPILLTSVEWTRNGQNQFPINQAVANGSTLVIKSPGTYSFSGMFGSCPVGGCCAIEVIPGPACQIIANATANPTCEASPLTLNATAQGGTGPYLYTWTGPNGFSKTGQNQIIPVATTANAGVYTVKITDANNCTALSSTTALVGTLPIATCNSPVCEGGTVTLSATDGGTIYKWFGPNGFTSSVQNPTIPNATSANTGSYTVVITGAATCSGTAITSLKILPKPLIATSVSSSACIGGSFSLSATVSGASQPYQYIWTGPNGFYETGQLIVVNNAQLSHTGSYTLAVFSADGCSNQTITQPVEIKACICNPTAGVLPASVCVGDLVSLTSTSGFNSYSWKGPNSFTSSLQNPVISNAQLTHNGSYTLTVTGPNCSGTAIVNVIVQGLPVAQISSQTVCSGSAVSIQLSASGGTSYQWKGPNGYSSTQQNPTLANATAINSGTYSVTITNGSGCTAVNTTPVVVGTCPSVPCSLTGTV</sequence>
<feature type="domain" description="Immunoglobulin" evidence="1">
    <location>
        <begin position="574"/>
        <end position="644"/>
    </location>
</feature>
<dbReference type="InterPro" id="IPR003599">
    <property type="entry name" value="Ig_sub"/>
</dbReference>
<dbReference type="EMBL" id="RQJP01000003">
    <property type="protein sequence ID" value="RRB13365.1"/>
    <property type="molecule type" value="Genomic_DNA"/>
</dbReference>
<name>A0A3P1CJB9_9BACT</name>
<comment type="caution">
    <text evidence="2">The sequence shown here is derived from an EMBL/GenBank/DDBJ whole genome shotgun (WGS) entry which is preliminary data.</text>
</comment>
<dbReference type="InterPro" id="IPR051172">
    <property type="entry name" value="Chlamydia_OmcB"/>
</dbReference>
<keyword evidence="3" id="KW-1185">Reference proteome</keyword>
<dbReference type="SUPFAM" id="SSF48726">
    <property type="entry name" value="Immunoglobulin"/>
    <property type="match status" value="1"/>
</dbReference>
<dbReference type="Proteomes" id="UP000274271">
    <property type="component" value="Unassembled WGS sequence"/>
</dbReference>
<dbReference type="PANTHER" id="PTHR34819">
    <property type="entry name" value="LARGE CYSTEINE-RICH PERIPLASMIC PROTEIN OMCB"/>
    <property type="match status" value="1"/>
</dbReference>
<feature type="domain" description="Immunoglobulin" evidence="1">
    <location>
        <begin position="488"/>
        <end position="560"/>
    </location>
</feature>
<dbReference type="AlphaFoldDB" id="A0A3P1CJB9"/>
<dbReference type="OrthoDB" id="629398at2"/>
<dbReference type="InterPro" id="IPR036179">
    <property type="entry name" value="Ig-like_dom_sf"/>
</dbReference>
<dbReference type="InterPro" id="IPR013783">
    <property type="entry name" value="Ig-like_fold"/>
</dbReference>
<feature type="domain" description="Immunoglobulin" evidence="1">
    <location>
        <begin position="651"/>
        <end position="723"/>
    </location>
</feature>
<evidence type="ECO:0000313" key="2">
    <source>
        <dbReference type="EMBL" id="RRB13365.1"/>
    </source>
</evidence>
<dbReference type="Gene3D" id="2.60.40.10">
    <property type="entry name" value="Immunoglobulins"/>
    <property type="match status" value="6"/>
</dbReference>
<proteinExistence type="predicted"/>